<name>A0ABR5XYX8_9PROT</name>
<organism evidence="1 2">
    <name type="scientific">Thalassospira xiamenensis</name>
    <dbReference type="NCBI Taxonomy" id="220697"/>
    <lineage>
        <taxon>Bacteria</taxon>
        <taxon>Pseudomonadati</taxon>
        <taxon>Pseudomonadota</taxon>
        <taxon>Alphaproteobacteria</taxon>
        <taxon>Rhodospirillales</taxon>
        <taxon>Thalassospiraceae</taxon>
        <taxon>Thalassospira</taxon>
    </lineage>
</organism>
<reference evidence="1 2" key="1">
    <citation type="submission" date="2015-12" db="EMBL/GenBank/DDBJ databases">
        <title>Genome sequence of Thalassospira xiamenensis MCCC 1A03005.</title>
        <authorList>
            <person name="Lu L."/>
            <person name="Lai Q."/>
            <person name="Shao Z."/>
            <person name="Qian P."/>
        </authorList>
    </citation>
    <scope>NUCLEOTIDE SEQUENCE [LARGE SCALE GENOMIC DNA]</scope>
    <source>
        <strain evidence="1 2">MCCC 1A03005</strain>
    </source>
</reference>
<protein>
    <submittedName>
        <fullName evidence="1">Uncharacterized protein</fullName>
    </submittedName>
</protein>
<evidence type="ECO:0000313" key="1">
    <source>
        <dbReference type="EMBL" id="KZD00872.1"/>
    </source>
</evidence>
<sequence>MAHLIARVHRVCCDRWLLPVIVKSYVRQFLQKTCRAAQQEQFQIRENRMTNELPKHLEHLAPDEVRTGEITNPKAVEKIAGRLKKASSKTGDISFHASDV</sequence>
<comment type="caution">
    <text evidence="1">The sequence shown here is derived from an EMBL/GenBank/DDBJ whole genome shotgun (WGS) entry which is preliminary data.</text>
</comment>
<keyword evidence="2" id="KW-1185">Reference proteome</keyword>
<evidence type="ECO:0000313" key="2">
    <source>
        <dbReference type="Proteomes" id="UP000076167"/>
    </source>
</evidence>
<dbReference type="Proteomes" id="UP000076167">
    <property type="component" value="Unassembled WGS sequence"/>
</dbReference>
<gene>
    <name evidence="1" type="ORF">AUP40_21360</name>
</gene>
<dbReference type="EMBL" id="LPXL01000041">
    <property type="protein sequence ID" value="KZD00872.1"/>
    <property type="molecule type" value="Genomic_DNA"/>
</dbReference>
<accession>A0ABR5XYX8</accession>
<proteinExistence type="predicted"/>